<evidence type="ECO:0000313" key="2">
    <source>
        <dbReference type="Proteomes" id="UP000321513"/>
    </source>
</evidence>
<keyword evidence="2" id="KW-1185">Reference proteome</keyword>
<proteinExistence type="predicted"/>
<reference evidence="1 2" key="1">
    <citation type="submission" date="2019-07" db="EMBL/GenBank/DDBJ databases">
        <title>Whole genome shotgun sequence of Segetibacter aerophilus NBRC 106135.</title>
        <authorList>
            <person name="Hosoyama A."/>
            <person name="Uohara A."/>
            <person name="Ohji S."/>
            <person name="Ichikawa N."/>
        </authorList>
    </citation>
    <scope>NUCLEOTIDE SEQUENCE [LARGE SCALE GENOMIC DNA]</scope>
    <source>
        <strain evidence="1 2">NBRC 106135</strain>
    </source>
</reference>
<dbReference type="EMBL" id="BJYT01000001">
    <property type="protein sequence ID" value="GEO07723.1"/>
    <property type="molecule type" value="Genomic_DNA"/>
</dbReference>
<accession>A0A512B6X3</accession>
<dbReference type="Proteomes" id="UP000321513">
    <property type="component" value="Unassembled WGS sequence"/>
</dbReference>
<protein>
    <submittedName>
        <fullName evidence="1">Uncharacterized protein</fullName>
    </submittedName>
</protein>
<name>A0A512B6X3_9BACT</name>
<organism evidence="1 2">
    <name type="scientific">Segetibacter aerophilus</name>
    <dbReference type="NCBI Taxonomy" id="670293"/>
    <lineage>
        <taxon>Bacteria</taxon>
        <taxon>Pseudomonadati</taxon>
        <taxon>Bacteroidota</taxon>
        <taxon>Chitinophagia</taxon>
        <taxon>Chitinophagales</taxon>
        <taxon>Chitinophagaceae</taxon>
        <taxon>Segetibacter</taxon>
    </lineage>
</organism>
<sequence length="191" mass="21695">MDKDNIVRGTTEEEIWQQVSNQFAQNPDPLEYKVVIEHGNQQIVLDIDIDLGGGFESGYETTSFTAPLHASTDFRFAIHQEHFTDEIGKFFGMQDVEIGYEEFDKKVIIKTNDKDKVRNVFADPSVRTVIQNLENFTFAITTHHSSAGAENKPFLELIIETGITDLDKLRSIYSAYHFVLTKLESATNLTT</sequence>
<gene>
    <name evidence="1" type="ORF">SAE01_02190</name>
</gene>
<dbReference type="RefSeq" id="WP_147201683.1">
    <property type="nucleotide sequence ID" value="NZ_BJYT01000001.1"/>
</dbReference>
<dbReference type="AlphaFoldDB" id="A0A512B6X3"/>
<dbReference type="OrthoDB" id="262374at2"/>
<comment type="caution">
    <text evidence="1">The sequence shown here is derived from an EMBL/GenBank/DDBJ whole genome shotgun (WGS) entry which is preliminary data.</text>
</comment>
<evidence type="ECO:0000313" key="1">
    <source>
        <dbReference type="EMBL" id="GEO07723.1"/>
    </source>
</evidence>